<dbReference type="Proteomes" id="UP000663651">
    <property type="component" value="Chromosome"/>
</dbReference>
<protein>
    <recommendedName>
        <fullName evidence="1">CinA-like protein</fullName>
    </recommendedName>
</protein>
<dbReference type="SUPFAM" id="SSF142433">
    <property type="entry name" value="CinA-like"/>
    <property type="match status" value="1"/>
</dbReference>
<dbReference type="SMART" id="SM00852">
    <property type="entry name" value="MoCF_biosynth"/>
    <property type="match status" value="1"/>
</dbReference>
<dbReference type="InterPro" id="IPR008136">
    <property type="entry name" value="CinA_C"/>
</dbReference>
<evidence type="ECO:0000256" key="1">
    <source>
        <dbReference type="HAMAP-Rule" id="MF_00226"/>
    </source>
</evidence>
<evidence type="ECO:0000259" key="2">
    <source>
        <dbReference type="SMART" id="SM00852"/>
    </source>
</evidence>
<dbReference type="PIRSF" id="PIRSF006728">
    <property type="entry name" value="CinA"/>
    <property type="match status" value="1"/>
</dbReference>
<dbReference type="EMBL" id="CP071382">
    <property type="protein sequence ID" value="QSV46971.1"/>
    <property type="molecule type" value="Genomic_DNA"/>
</dbReference>
<evidence type="ECO:0000313" key="3">
    <source>
        <dbReference type="EMBL" id="QSV46971.1"/>
    </source>
</evidence>
<dbReference type="InterPro" id="IPR041424">
    <property type="entry name" value="CinA_KH"/>
</dbReference>
<dbReference type="InterPro" id="IPR001453">
    <property type="entry name" value="MoaB/Mog_dom"/>
</dbReference>
<dbReference type="RefSeq" id="WP_207164766.1">
    <property type="nucleotide sequence ID" value="NZ_CP071382.1"/>
</dbReference>
<dbReference type="SUPFAM" id="SSF53218">
    <property type="entry name" value="Molybdenum cofactor biosynthesis proteins"/>
    <property type="match status" value="1"/>
</dbReference>
<dbReference type="PANTHER" id="PTHR13939">
    <property type="entry name" value="NICOTINAMIDE-NUCLEOTIDE AMIDOHYDROLASE PNCC"/>
    <property type="match status" value="1"/>
</dbReference>
<dbReference type="NCBIfam" id="TIGR00200">
    <property type="entry name" value="cinA_nterm"/>
    <property type="match status" value="1"/>
</dbReference>
<reference evidence="3 4" key="1">
    <citation type="submission" date="2021-03" db="EMBL/GenBank/DDBJ databases">
        <title>Geobacter metallireducens gen. nov. sp. nov., a microorganism capable of coupling the complete oxidation of organic compounds to the reduction of iron and other metals.</title>
        <authorList>
            <person name="Li Y."/>
        </authorList>
    </citation>
    <scope>NUCLEOTIDE SEQUENCE [LARGE SCALE GENOMIC DNA]</scope>
    <source>
        <strain evidence="3 4">Jerry-YX</strain>
    </source>
</reference>
<dbReference type="Gene3D" id="3.40.980.10">
    <property type="entry name" value="MoaB/Mog-like domain"/>
    <property type="match status" value="1"/>
</dbReference>
<dbReference type="Gene3D" id="3.30.70.2860">
    <property type="match status" value="1"/>
</dbReference>
<dbReference type="InterPro" id="IPR050101">
    <property type="entry name" value="CinA"/>
</dbReference>
<dbReference type="NCBIfam" id="TIGR00199">
    <property type="entry name" value="PncC_domain"/>
    <property type="match status" value="1"/>
</dbReference>
<evidence type="ECO:0000313" key="4">
    <source>
        <dbReference type="Proteomes" id="UP000663651"/>
    </source>
</evidence>
<dbReference type="CDD" id="cd00885">
    <property type="entry name" value="cinA"/>
    <property type="match status" value="1"/>
</dbReference>
<dbReference type="Pfam" id="PF02464">
    <property type="entry name" value="CinA"/>
    <property type="match status" value="1"/>
</dbReference>
<comment type="similarity">
    <text evidence="1">Belongs to the CinA family.</text>
</comment>
<dbReference type="InterPro" id="IPR036653">
    <property type="entry name" value="CinA-like_C"/>
</dbReference>
<dbReference type="NCBIfam" id="TIGR00177">
    <property type="entry name" value="molyb_syn"/>
    <property type="match status" value="1"/>
</dbReference>
<name>A0ABX7Q790_9BACT</name>
<keyword evidence="4" id="KW-1185">Reference proteome</keyword>
<dbReference type="Pfam" id="PF18146">
    <property type="entry name" value="CinA_KH"/>
    <property type="match status" value="1"/>
</dbReference>
<dbReference type="PANTHER" id="PTHR13939:SF0">
    <property type="entry name" value="NMN AMIDOHYDROLASE-LIKE PROTEIN YFAY"/>
    <property type="match status" value="1"/>
</dbReference>
<feature type="domain" description="MoaB/Mog" evidence="2">
    <location>
        <begin position="4"/>
        <end position="171"/>
    </location>
</feature>
<accession>A0ABX7Q790</accession>
<dbReference type="InterPro" id="IPR008135">
    <property type="entry name" value="Competence-induced_CinA"/>
</dbReference>
<dbReference type="Gene3D" id="3.90.950.20">
    <property type="entry name" value="CinA-like"/>
    <property type="match status" value="1"/>
</dbReference>
<dbReference type="InterPro" id="IPR036425">
    <property type="entry name" value="MoaB/Mog-like_dom_sf"/>
</dbReference>
<dbReference type="NCBIfam" id="NF001813">
    <property type="entry name" value="PRK00549.1"/>
    <property type="match status" value="1"/>
</dbReference>
<gene>
    <name evidence="3" type="ORF">JZM60_06820</name>
</gene>
<dbReference type="Pfam" id="PF00994">
    <property type="entry name" value="MoCF_biosynth"/>
    <property type="match status" value="1"/>
</dbReference>
<organism evidence="3 4">
    <name type="scientific">Geobacter benzoatilyticus</name>
    <dbReference type="NCBI Taxonomy" id="2815309"/>
    <lineage>
        <taxon>Bacteria</taxon>
        <taxon>Pseudomonadati</taxon>
        <taxon>Thermodesulfobacteriota</taxon>
        <taxon>Desulfuromonadia</taxon>
        <taxon>Geobacterales</taxon>
        <taxon>Geobacteraceae</taxon>
        <taxon>Geobacter</taxon>
    </lineage>
</organism>
<dbReference type="HAMAP" id="MF_00226_B">
    <property type="entry name" value="CinA_B"/>
    <property type="match status" value="1"/>
</dbReference>
<proteinExistence type="inferred from homology"/>
<sequence>MKTAILSIGDELLLGEVVDTNSARIAARLADEGIATVRKLTVGDDEAGIAAALQELARGHDVVIATGGLGPTDDDVTARAAARATGRRLVLNDEAMARLKEFFARLGREMHPANGRQCLLPAKGELIPNPAGTASGFHLLLDGCLLIFLPGVPSEMAVMLEESVVSLVLARRSGRQHTRTSTLTVFGLSEAEIGARLSDIDRSRPGLGVAYCVEYPMVQVKLRATGEDETALTALLEDGAAMVRERLGDHVVAGGGETIDTVVARLFRETGMTLALAESCTGGLIAGRITAIAGSSGYFLLGAVTYSNDAKSNLLGVPGDILAEQGAVSAEVARAMARGARKLAGSDLALAVTGIAGPEGGSPDKPVGTVFIALADRAGCSAKVYHFSGDREKIRTITAITAMDWLRRRLLAYPIDR</sequence>